<evidence type="ECO:0000313" key="1">
    <source>
        <dbReference type="EMBL" id="KAG2640459.1"/>
    </source>
</evidence>
<reference evidence="1 2" key="1">
    <citation type="submission" date="2020-05" db="EMBL/GenBank/DDBJ databases">
        <title>WGS assembly of Panicum virgatum.</title>
        <authorList>
            <person name="Lovell J.T."/>
            <person name="Jenkins J."/>
            <person name="Shu S."/>
            <person name="Juenger T.E."/>
            <person name="Schmutz J."/>
        </authorList>
    </citation>
    <scope>NUCLEOTIDE SEQUENCE [LARGE SCALE GENOMIC DNA]</scope>
    <source>
        <strain evidence="2">cv. AP13</strain>
    </source>
</reference>
<organism evidence="1 2">
    <name type="scientific">Panicum virgatum</name>
    <name type="common">Blackwell switchgrass</name>
    <dbReference type="NCBI Taxonomy" id="38727"/>
    <lineage>
        <taxon>Eukaryota</taxon>
        <taxon>Viridiplantae</taxon>
        <taxon>Streptophyta</taxon>
        <taxon>Embryophyta</taxon>
        <taxon>Tracheophyta</taxon>
        <taxon>Spermatophyta</taxon>
        <taxon>Magnoliopsida</taxon>
        <taxon>Liliopsida</taxon>
        <taxon>Poales</taxon>
        <taxon>Poaceae</taxon>
        <taxon>PACMAD clade</taxon>
        <taxon>Panicoideae</taxon>
        <taxon>Panicodae</taxon>
        <taxon>Paniceae</taxon>
        <taxon>Panicinae</taxon>
        <taxon>Panicum</taxon>
        <taxon>Panicum sect. Hiantes</taxon>
    </lineage>
</organism>
<accession>A0A8T0WB27</accession>
<name>A0A8T0WB27_PANVG</name>
<evidence type="ECO:0000313" key="2">
    <source>
        <dbReference type="Proteomes" id="UP000823388"/>
    </source>
</evidence>
<sequence length="88" mass="9682">MGLQHHDPSAELCLVVGLHSPQDVPTLACLMEVLRCSVELAAYAVGMVQLTDQTATDQTARSWWRCCAACSRSTGSSWWGADLVFFFF</sequence>
<comment type="caution">
    <text evidence="1">The sequence shown here is derived from an EMBL/GenBank/DDBJ whole genome shotgun (WGS) entry which is preliminary data.</text>
</comment>
<gene>
    <name evidence="1" type="ORF">PVAP13_2KG357600</name>
</gene>
<dbReference type="EMBL" id="CM029039">
    <property type="protein sequence ID" value="KAG2640459.1"/>
    <property type="molecule type" value="Genomic_DNA"/>
</dbReference>
<dbReference type="AlphaFoldDB" id="A0A8T0WB27"/>
<proteinExistence type="predicted"/>
<dbReference type="Proteomes" id="UP000823388">
    <property type="component" value="Chromosome 2K"/>
</dbReference>
<keyword evidence="2" id="KW-1185">Reference proteome</keyword>
<protein>
    <submittedName>
        <fullName evidence="1">Uncharacterized protein</fullName>
    </submittedName>
</protein>